<evidence type="ECO:0000256" key="3">
    <source>
        <dbReference type="ARBA" id="ARBA00022777"/>
    </source>
</evidence>
<dbReference type="PANTHER" id="PTHR40448">
    <property type="entry name" value="TWO-COMPONENT SENSOR HISTIDINE KINASE"/>
    <property type="match status" value="1"/>
</dbReference>
<dbReference type="GO" id="GO:0005524">
    <property type="term" value="F:ATP binding"/>
    <property type="evidence" value="ECO:0007669"/>
    <property type="project" value="UniProtKB-KW"/>
</dbReference>
<dbReference type="EMBL" id="AP008955">
    <property type="protein sequence ID" value="BAH42701.1"/>
    <property type="molecule type" value="Genomic_DNA"/>
</dbReference>
<dbReference type="SUPFAM" id="SSF55874">
    <property type="entry name" value="ATPase domain of HSP90 chaperone/DNA topoisomerase II/histidine kinase"/>
    <property type="match status" value="1"/>
</dbReference>
<evidence type="ECO:0000256" key="1">
    <source>
        <dbReference type="ARBA" id="ARBA00022679"/>
    </source>
</evidence>
<proteinExistence type="predicted"/>
<evidence type="ECO:0000313" key="8">
    <source>
        <dbReference type="EMBL" id="BAH42701.1"/>
    </source>
</evidence>
<dbReference type="AlphaFoldDB" id="C0ZA92"/>
<dbReference type="PANTHER" id="PTHR40448:SF1">
    <property type="entry name" value="TWO-COMPONENT SENSOR HISTIDINE KINASE"/>
    <property type="match status" value="1"/>
</dbReference>
<evidence type="ECO:0000256" key="6">
    <source>
        <dbReference type="SAM" id="Phobius"/>
    </source>
</evidence>
<dbReference type="KEGG" id="bbe:BBR47_17240"/>
<organism evidence="8 9">
    <name type="scientific">Brevibacillus brevis (strain 47 / JCM 6285 / NBRC 100599)</name>
    <dbReference type="NCBI Taxonomy" id="358681"/>
    <lineage>
        <taxon>Bacteria</taxon>
        <taxon>Bacillati</taxon>
        <taxon>Bacillota</taxon>
        <taxon>Bacilli</taxon>
        <taxon>Bacillales</taxon>
        <taxon>Paenibacillaceae</taxon>
        <taxon>Brevibacillus</taxon>
    </lineage>
</organism>
<reference evidence="8 9" key="1">
    <citation type="submission" date="2005-03" db="EMBL/GenBank/DDBJ databases">
        <title>Brevibacillus brevis strain 47, complete genome.</title>
        <authorList>
            <person name="Hosoyama A."/>
            <person name="Yamada R."/>
            <person name="Hongo Y."/>
            <person name="Terui Y."/>
            <person name="Ankai A."/>
            <person name="Masuyama W."/>
            <person name="Sekiguchi M."/>
            <person name="Takeda T."/>
            <person name="Asano K."/>
            <person name="Ohji S."/>
            <person name="Ichikawa N."/>
            <person name="Narita S."/>
            <person name="Aoki N."/>
            <person name="Miura H."/>
            <person name="Matsushita S."/>
            <person name="Sekigawa T."/>
            <person name="Yamagata H."/>
            <person name="Yoshikawa H."/>
            <person name="Udaka S."/>
            <person name="Tanikawa S."/>
            <person name="Fujita N."/>
        </authorList>
    </citation>
    <scope>NUCLEOTIDE SEQUENCE [LARGE SCALE GENOMIC DNA]</scope>
    <source>
        <strain evidence="9">47 / JCM 6285 / NBRC 100599</strain>
    </source>
</reference>
<evidence type="ECO:0000313" key="9">
    <source>
        <dbReference type="Proteomes" id="UP000001877"/>
    </source>
</evidence>
<feature type="domain" description="Histidine kinase" evidence="7">
    <location>
        <begin position="344"/>
        <end position="450"/>
    </location>
</feature>
<name>C0ZA92_BREBN</name>
<dbReference type="CDD" id="cd18773">
    <property type="entry name" value="PDC1_HK_sensor"/>
    <property type="match status" value="1"/>
</dbReference>
<keyword evidence="1 8" id="KW-0808">Transferase</keyword>
<dbReference type="GO" id="GO:0000160">
    <property type="term" value="P:phosphorelay signal transduction system"/>
    <property type="evidence" value="ECO:0007669"/>
    <property type="project" value="UniProtKB-KW"/>
</dbReference>
<keyword evidence="6" id="KW-0472">Membrane</keyword>
<keyword evidence="6" id="KW-1133">Transmembrane helix</keyword>
<keyword evidence="4" id="KW-0067">ATP-binding</keyword>
<feature type="transmembrane region" description="Helical" evidence="6">
    <location>
        <begin position="208"/>
        <end position="227"/>
    </location>
</feature>
<keyword evidence="2" id="KW-0547">Nucleotide-binding</keyword>
<dbReference type="Gene3D" id="3.30.565.10">
    <property type="entry name" value="Histidine kinase-like ATPase, C-terminal domain"/>
    <property type="match status" value="1"/>
</dbReference>
<evidence type="ECO:0000256" key="4">
    <source>
        <dbReference type="ARBA" id="ARBA00022840"/>
    </source>
</evidence>
<keyword evidence="5" id="KW-0902">Two-component regulatory system</keyword>
<dbReference type="SMART" id="SM00387">
    <property type="entry name" value="HATPase_c"/>
    <property type="match status" value="1"/>
</dbReference>
<dbReference type="InterPro" id="IPR036890">
    <property type="entry name" value="HATPase_C_sf"/>
</dbReference>
<gene>
    <name evidence="8" type="ordered locus">BBR47_17240</name>
</gene>
<dbReference type="Gene3D" id="1.10.287.130">
    <property type="match status" value="1"/>
</dbReference>
<dbReference type="InterPro" id="IPR039506">
    <property type="entry name" value="SPOB_a"/>
</dbReference>
<sequence length="450" mass="51108">MHRWIEEIMTSTHPKNPRVLIIMLVSSILVLILTCVSIAISYFNTIQSVRLSIANQSMKAASTVADSLDVDAYQEFLRNPVKGTPAYKRIEQQLNQAREQLGLLYLYTIQISEDRQSGRAMIVARPPNAKQTFDIGMPIVLSSKHIQMIYEGSSTYYSDIIRDPNYGVYLSAGAPLRDREGRIIGIIGVDTDVAIVEDIGDDVVRSSIPVFAIQGLFVVVLIFLVLCMERWYQRAIKAAVDETEETYQDELRSVICSMRSIRHDFVNHMQVLYGLIECGYYPKARDYVQSLLKETKLLDLTVRIANPALMVLLHTKWEQAKSKQIVMQFEECSDPIDSIPSIDLIKILSNLIDNAIEAADLADGEKRVSIYFCCDEEHVIFRVENTGPEITPEQRARIFEHGYTTKTEKKYGSRGTGLTIVDAVVHKYKGKIEVWSERGITRFTVWLPVK</sequence>
<dbReference type="Pfam" id="PF14689">
    <property type="entry name" value="SPOB_a"/>
    <property type="match status" value="1"/>
</dbReference>
<dbReference type="GO" id="GO:0016301">
    <property type="term" value="F:kinase activity"/>
    <property type="evidence" value="ECO:0007669"/>
    <property type="project" value="UniProtKB-KW"/>
</dbReference>
<dbReference type="InterPro" id="IPR029151">
    <property type="entry name" value="Sensor-like_sf"/>
</dbReference>
<keyword evidence="6" id="KW-0812">Transmembrane</keyword>
<dbReference type="EC" id="2.7.3.-" evidence="8"/>
<keyword evidence="3 8" id="KW-0418">Kinase</keyword>
<dbReference type="CDD" id="cd00075">
    <property type="entry name" value="HATPase"/>
    <property type="match status" value="1"/>
</dbReference>
<feature type="transmembrane region" description="Helical" evidence="6">
    <location>
        <begin position="20"/>
        <end position="43"/>
    </location>
</feature>
<dbReference type="HOGENOM" id="CLU_613654_0_0_9"/>
<keyword evidence="9" id="KW-1185">Reference proteome</keyword>
<dbReference type="STRING" id="358681.BBR47_17240"/>
<dbReference type="PROSITE" id="PS50109">
    <property type="entry name" value="HIS_KIN"/>
    <property type="match status" value="1"/>
</dbReference>
<dbReference type="InterPro" id="IPR003594">
    <property type="entry name" value="HATPase_dom"/>
</dbReference>
<evidence type="ECO:0000256" key="2">
    <source>
        <dbReference type="ARBA" id="ARBA00022741"/>
    </source>
</evidence>
<dbReference type="eggNOG" id="COG3290">
    <property type="taxonomic scope" value="Bacteria"/>
</dbReference>
<dbReference type="InterPro" id="IPR005467">
    <property type="entry name" value="His_kinase_dom"/>
</dbReference>
<dbReference type="GO" id="GO:0042802">
    <property type="term" value="F:identical protein binding"/>
    <property type="evidence" value="ECO:0007669"/>
    <property type="project" value="TreeGrafter"/>
</dbReference>
<evidence type="ECO:0000256" key="5">
    <source>
        <dbReference type="ARBA" id="ARBA00023012"/>
    </source>
</evidence>
<dbReference type="Proteomes" id="UP000001877">
    <property type="component" value="Chromosome"/>
</dbReference>
<accession>C0ZA92</accession>
<evidence type="ECO:0000259" key="7">
    <source>
        <dbReference type="PROSITE" id="PS50109"/>
    </source>
</evidence>
<protein>
    <submittedName>
        <fullName evidence="8">Probable two-component sensor histidine kinase</fullName>
        <ecNumber evidence="8">2.7.3.-</ecNumber>
    </submittedName>
</protein>
<dbReference type="SUPFAM" id="SSF103190">
    <property type="entry name" value="Sensory domain-like"/>
    <property type="match status" value="1"/>
</dbReference>
<dbReference type="Pfam" id="PF02518">
    <property type="entry name" value="HATPase_c"/>
    <property type="match status" value="1"/>
</dbReference>